<evidence type="ECO:0000259" key="2">
    <source>
        <dbReference type="Pfam" id="PF20469"/>
    </source>
</evidence>
<reference evidence="3 4" key="1">
    <citation type="submission" date="2019-05" db="EMBL/GenBank/DDBJ databases">
        <authorList>
            <consortium name="Pathogen Informatics"/>
        </authorList>
    </citation>
    <scope>NUCLEOTIDE SEQUENCE [LARGE SCALE GENOMIC DNA]</scope>
    <source>
        <strain evidence="3 4">NCTC10924</strain>
    </source>
</reference>
<dbReference type="Proteomes" id="UP000306241">
    <property type="component" value="Chromosome"/>
</dbReference>
<accession>A0A4V0H7T7</accession>
<keyword evidence="3" id="KW-0255">Endonuclease</keyword>
<dbReference type="InterPro" id="IPR051396">
    <property type="entry name" value="Bact_Antivir_Def_Nuclease"/>
</dbReference>
<sequence length="690" mass="79274">MKIKKIYVQNYRLLKDFSLELKNDLSLIVGKNNCGKTSVLSVLEKIFNKSSSNTLTWEDISLSHRKEIYEKIKLVSGIPEKDWEPILGISLQIWIQYSETDSYQNIKTFMMDLNPDNDFVILEFTYIIPIQKLRDLNLQVSDFIDDFSKFESFMKKNLSKLFEMQIYSLGYDPSTQKLTEEKSDLLEMKDVHKIIKVRGISASREVSNKENNHSLSKTSNRFYKLNNGEDIDSAANNLFQSAILKADETLTKAYSGDDSSEGIFTPVFERVKRFGGNDSEAELAIHSSLSEKDILSNNTTLYYKHDDSLLPETYNGLGYLNLYGIIFEIETVMADIKKDPAEINLVYIEEPESHTHPQLQYIFIKNIKDLLKVHDDELKTRGATSGIQTLITTHSSHIVSDCNFDDLIYFKRDNGTAVSKAFNSLKEEYGDEQLGYRFVKQYLTLNSSELFFADKVICIEGDTERIILPTMMQKVDIANPIKQNSNIMPLLSQNISIIETGAHSQVFRKLFEFLGIKVLIITDIDSTKEEEVTDKNGRVRTVNKSCAPINGTHISNNSIIDFFGKDNLKSDTKTQFELVAEKQKDEKCIGNFRIAYQIPEDDNGYQPASFEDAFIGLNKEFIIKRKDGLIEYEALKNFDDGEIEDFYKFARNKVNKKSAFASSLLYFEDEENTWKVPNYISEGLLWLREQ</sequence>
<dbReference type="InterPro" id="IPR041685">
    <property type="entry name" value="AAA_GajA/Old/RecF-like"/>
</dbReference>
<proteinExistence type="predicted"/>
<protein>
    <submittedName>
        <fullName evidence="3">Putative ATP-dependent endonuclease of the OLDfamily</fullName>
    </submittedName>
</protein>
<keyword evidence="3" id="KW-0378">Hydrolase</keyword>
<dbReference type="PANTHER" id="PTHR43581:SF4">
    <property type="entry name" value="ATP_GTP PHOSPHATASE"/>
    <property type="match status" value="1"/>
</dbReference>
<feature type="domain" description="Endonuclease GajA/Old nuclease/RecF-like AAA" evidence="1">
    <location>
        <begin position="1"/>
        <end position="399"/>
    </location>
</feature>
<dbReference type="AlphaFoldDB" id="A0A4V0H7T7"/>
<evidence type="ECO:0000313" key="3">
    <source>
        <dbReference type="EMBL" id="VTT44128.1"/>
    </source>
</evidence>
<dbReference type="CDD" id="cd01026">
    <property type="entry name" value="TOPRIM_OLD"/>
    <property type="match status" value="1"/>
</dbReference>
<gene>
    <name evidence="3" type="ORF">NCTC10924_01014</name>
</gene>
<dbReference type="GO" id="GO:0004519">
    <property type="term" value="F:endonuclease activity"/>
    <property type="evidence" value="ECO:0007669"/>
    <property type="project" value="UniProtKB-KW"/>
</dbReference>
<dbReference type="Gene3D" id="3.40.50.300">
    <property type="entry name" value="P-loop containing nucleotide triphosphate hydrolases"/>
    <property type="match status" value="1"/>
</dbReference>
<dbReference type="Pfam" id="PF20469">
    <property type="entry name" value="OLD-like_TOPRIM"/>
    <property type="match status" value="1"/>
</dbReference>
<organism evidence="3 4">
    <name type="scientific">Streptococcus porcinus</name>
    <dbReference type="NCBI Taxonomy" id="1340"/>
    <lineage>
        <taxon>Bacteria</taxon>
        <taxon>Bacillati</taxon>
        <taxon>Bacillota</taxon>
        <taxon>Bacilli</taxon>
        <taxon>Lactobacillales</taxon>
        <taxon>Streptococcaceae</taxon>
        <taxon>Streptococcus</taxon>
    </lineage>
</organism>
<dbReference type="InterPro" id="IPR034139">
    <property type="entry name" value="TOPRIM_OLD"/>
</dbReference>
<dbReference type="OrthoDB" id="308933at2"/>
<feature type="domain" description="OLD protein-like TOPRIM" evidence="2">
    <location>
        <begin position="451"/>
        <end position="525"/>
    </location>
</feature>
<evidence type="ECO:0000313" key="4">
    <source>
        <dbReference type="Proteomes" id="UP000306241"/>
    </source>
</evidence>
<keyword evidence="3" id="KW-0540">Nuclease</keyword>
<evidence type="ECO:0000259" key="1">
    <source>
        <dbReference type="Pfam" id="PF13175"/>
    </source>
</evidence>
<dbReference type="Pfam" id="PF13175">
    <property type="entry name" value="AAA_15"/>
    <property type="match status" value="1"/>
</dbReference>
<name>A0A4V0H7T7_STRPO</name>
<dbReference type="PANTHER" id="PTHR43581">
    <property type="entry name" value="ATP/GTP PHOSPHATASE"/>
    <property type="match status" value="1"/>
</dbReference>
<dbReference type="RefSeq" id="WP_069987943.1">
    <property type="nucleotide sequence ID" value="NZ_LR594052.1"/>
</dbReference>
<dbReference type="SUPFAM" id="SSF52540">
    <property type="entry name" value="P-loop containing nucleoside triphosphate hydrolases"/>
    <property type="match status" value="1"/>
</dbReference>
<dbReference type="EMBL" id="LR594052">
    <property type="protein sequence ID" value="VTT44128.1"/>
    <property type="molecule type" value="Genomic_DNA"/>
</dbReference>
<dbReference type="InterPro" id="IPR027417">
    <property type="entry name" value="P-loop_NTPase"/>
</dbReference>